<keyword evidence="7" id="KW-0444">Lipid biosynthesis</keyword>
<keyword evidence="13" id="KW-0414">Isoprene biosynthesis</keyword>
<evidence type="ECO:0000259" key="16">
    <source>
        <dbReference type="PROSITE" id="PS51462"/>
    </source>
</evidence>
<dbReference type="NCBIfam" id="TIGR02150">
    <property type="entry name" value="IPP_isom_1"/>
    <property type="match status" value="1"/>
</dbReference>
<dbReference type="RefSeq" id="XP_003742625.2">
    <property type="nucleotide sequence ID" value="XM_003742577.2"/>
</dbReference>
<dbReference type="InterPro" id="IPR011876">
    <property type="entry name" value="IsopentenylPP_isomerase_typ1"/>
</dbReference>
<dbReference type="InterPro" id="IPR000086">
    <property type="entry name" value="NUDIX_hydrolase_dom"/>
</dbReference>
<dbReference type="GO" id="GO:0046872">
    <property type="term" value="F:metal ion binding"/>
    <property type="evidence" value="ECO:0007669"/>
    <property type="project" value="UniProtKB-KW"/>
</dbReference>
<dbReference type="GeneID" id="100904225"/>
<dbReference type="GO" id="GO:0004452">
    <property type="term" value="F:isopentenyl-diphosphate delta-isomerase activity"/>
    <property type="evidence" value="ECO:0007669"/>
    <property type="project" value="UniProtKB-EC"/>
</dbReference>
<evidence type="ECO:0000256" key="14">
    <source>
        <dbReference type="ARBA" id="ARBA00023235"/>
    </source>
</evidence>
<comment type="pathway">
    <text evidence="4">Isoprenoid biosynthesis; dimethylallyl diphosphate biosynthesis; dimethylallyl diphosphate from isopentenyl diphosphate: step 1/1.</text>
</comment>
<dbReference type="AlphaFoldDB" id="A0AAJ6QSI3"/>
<comment type="function">
    <text evidence="3">Catalyzes the 1,3-allylic rearrangement of the homoallylic substrate isopentenyl (IPP) to its highly electrophilic allylic isomer, dimethylallyl diphosphate (DMAPP).</text>
</comment>
<reference evidence="18" key="1">
    <citation type="submission" date="2025-08" db="UniProtKB">
        <authorList>
            <consortium name="RefSeq"/>
        </authorList>
    </citation>
    <scope>IDENTIFICATION</scope>
</reference>
<organism evidence="17 18">
    <name type="scientific">Galendromus occidentalis</name>
    <name type="common">western predatory mite</name>
    <dbReference type="NCBI Taxonomy" id="34638"/>
    <lineage>
        <taxon>Eukaryota</taxon>
        <taxon>Metazoa</taxon>
        <taxon>Ecdysozoa</taxon>
        <taxon>Arthropoda</taxon>
        <taxon>Chelicerata</taxon>
        <taxon>Arachnida</taxon>
        <taxon>Acari</taxon>
        <taxon>Parasitiformes</taxon>
        <taxon>Mesostigmata</taxon>
        <taxon>Gamasina</taxon>
        <taxon>Phytoseioidea</taxon>
        <taxon>Phytoseiidae</taxon>
        <taxon>Typhlodrominae</taxon>
        <taxon>Galendromus</taxon>
    </lineage>
</organism>
<dbReference type="Proteomes" id="UP000694867">
    <property type="component" value="Unplaced"/>
</dbReference>
<evidence type="ECO:0000313" key="17">
    <source>
        <dbReference type="Proteomes" id="UP000694867"/>
    </source>
</evidence>
<dbReference type="GO" id="GO:0005737">
    <property type="term" value="C:cytoplasm"/>
    <property type="evidence" value="ECO:0007669"/>
    <property type="project" value="TreeGrafter"/>
</dbReference>
<dbReference type="PIRSF" id="PIRSF018427">
    <property type="entry name" value="Isopntndiph_ism"/>
    <property type="match status" value="1"/>
</dbReference>
<evidence type="ECO:0000256" key="12">
    <source>
        <dbReference type="ARBA" id="ARBA00023098"/>
    </source>
</evidence>
<keyword evidence="10" id="KW-0460">Magnesium</keyword>
<evidence type="ECO:0000256" key="15">
    <source>
        <dbReference type="SAM" id="MobiDB-lite"/>
    </source>
</evidence>
<evidence type="ECO:0000256" key="6">
    <source>
        <dbReference type="ARBA" id="ARBA00012057"/>
    </source>
</evidence>
<feature type="compositionally biased region" description="Low complexity" evidence="15">
    <location>
        <begin position="1"/>
        <end position="18"/>
    </location>
</feature>
<keyword evidence="9" id="KW-1207">Sterol metabolism</keyword>
<keyword evidence="9" id="KW-0152">Cholesterol biosynthesis</keyword>
<dbReference type="KEGG" id="goe:100904225"/>
<feature type="domain" description="Nudix hydrolase" evidence="16">
    <location>
        <begin position="64"/>
        <end position="215"/>
    </location>
</feature>
<dbReference type="FunFam" id="3.90.79.10:FF:000012">
    <property type="entry name" value="Isopentenyl-diphosphate Delta-isomerase 1"/>
    <property type="match status" value="1"/>
</dbReference>
<sequence length="244" mass="27924">MGSKRSARSATSSQAAESPLLDSFDAEQVKLLDEECIQVDENDRVIGSSSKKDCHLMANINRGLLHRAFSVFFFNSSGELLVQQRSDRKITFPGCYTNSCCSHPLANSSELTADPILGVKRAAQRRMFVELGIPPKELPLEAFNYLTRILYKASSDGTWGEHEIDYILFVRKDLERIEANQNEVKSLRFIRRDQIDDFVDNLAAEGHSLTPWFKLILNTFLKKWWDNLDCLHLFESHDVIHRLC</sequence>
<dbReference type="EC" id="5.3.3.2" evidence="6"/>
<gene>
    <name evidence="18" type="primary">LOC100904225</name>
</gene>
<keyword evidence="14" id="KW-0413">Isomerase</keyword>
<evidence type="ECO:0000313" key="18">
    <source>
        <dbReference type="RefSeq" id="XP_003742625.2"/>
    </source>
</evidence>
<protein>
    <recommendedName>
        <fullName evidence="6">isopentenyl-diphosphate Delta-isomerase</fullName>
        <ecNumber evidence="6">5.3.3.2</ecNumber>
    </recommendedName>
</protein>
<comment type="similarity">
    <text evidence="5">Belongs to the IPP isomerase type 1 family.</text>
</comment>
<evidence type="ECO:0000256" key="1">
    <source>
        <dbReference type="ARBA" id="ARBA00000374"/>
    </source>
</evidence>
<accession>A0AAJ6QSI3</accession>
<dbReference type="PROSITE" id="PS51462">
    <property type="entry name" value="NUDIX"/>
    <property type="match status" value="1"/>
</dbReference>
<keyword evidence="11" id="KW-0752">Steroid biosynthesis</keyword>
<dbReference type="GO" id="GO:0009240">
    <property type="term" value="P:isopentenyl diphosphate biosynthetic process"/>
    <property type="evidence" value="ECO:0007669"/>
    <property type="project" value="TreeGrafter"/>
</dbReference>
<evidence type="ECO:0000256" key="3">
    <source>
        <dbReference type="ARBA" id="ARBA00003951"/>
    </source>
</evidence>
<evidence type="ECO:0000256" key="13">
    <source>
        <dbReference type="ARBA" id="ARBA00023229"/>
    </source>
</evidence>
<dbReference type="SUPFAM" id="SSF55811">
    <property type="entry name" value="Nudix"/>
    <property type="match status" value="1"/>
</dbReference>
<keyword evidence="8" id="KW-0479">Metal-binding</keyword>
<evidence type="ECO:0000256" key="7">
    <source>
        <dbReference type="ARBA" id="ARBA00022516"/>
    </source>
</evidence>
<dbReference type="PANTHER" id="PTHR10885">
    <property type="entry name" value="ISOPENTENYL-DIPHOSPHATE DELTA-ISOMERASE"/>
    <property type="match status" value="1"/>
</dbReference>
<keyword evidence="9" id="KW-0153">Cholesterol metabolism</keyword>
<comment type="catalytic activity">
    <reaction evidence="1">
        <text>isopentenyl diphosphate = dimethylallyl diphosphate</text>
        <dbReference type="Rhea" id="RHEA:23284"/>
        <dbReference type="ChEBI" id="CHEBI:57623"/>
        <dbReference type="ChEBI" id="CHEBI:128769"/>
        <dbReference type="EC" id="5.3.3.2"/>
    </reaction>
</comment>
<evidence type="ECO:0000256" key="5">
    <source>
        <dbReference type="ARBA" id="ARBA00007579"/>
    </source>
</evidence>
<dbReference type="CDD" id="cd02885">
    <property type="entry name" value="NUDIX_IPP_Isomerase"/>
    <property type="match status" value="1"/>
</dbReference>
<keyword evidence="17" id="KW-1185">Reference proteome</keyword>
<evidence type="ECO:0000256" key="2">
    <source>
        <dbReference type="ARBA" id="ARBA00001946"/>
    </source>
</evidence>
<proteinExistence type="inferred from homology"/>
<dbReference type="PANTHER" id="PTHR10885:SF0">
    <property type="entry name" value="ISOPENTENYL-DIPHOSPHATE DELTA-ISOMERASE"/>
    <property type="match status" value="1"/>
</dbReference>
<dbReference type="Pfam" id="PF00293">
    <property type="entry name" value="NUDIX"/>
    <property type="match status" value="1"/>
</dbReference>
<evidence type="ECO:0000256" key="9">
    <source>
        <dbReference type="ARBA" id="ARBA00022778"/>
    </source>
</evidence>
<evidence type="ECO:0000256" key="8">
    <source>
        <dbReference type="ARBA" id="ARBA00022723"/>
    </source>
</evidence>
<evidence type="ECO:0000256" key="11">
    <source>
        <dbReference type="ARBA" id="ARBA00022955"/>
    </source>
</evidence>
<keyword evidence="9" id="KW-0756">Sterol biosynthesis</keyword>
<keyword evidence="12" id="KW-0443">Lipid metabolism</keyword>
<dbReference type="InterPro" id="IPR015797">
    <property type="entry name" value="NUDIX_hydrolase-like_dom_sf"/>
</dbReference>
<evidence type="ECO:0000256" key="10">
    <source>
        <dbReference type="ARBA" id="ARBA00022842"/>
    </source>
</evidence>
<comment type="cofactor">
    <cofactor evidence="2">
        <name>Mg(2+)</name>
        <dbReference type="ChEBI" id="CHEBI:18420"/>
    </cofactor>
</comment>
<name>A0AAJ6QSI3_9ACAR</name>
<evidence type="ECO:0000256" key="4">
    <source>
        <dbReference type="ARBA" id="ARBA00004826"/>
    </source>
</evidence>
<keyword evidence="9" id="KW-0753">Steroid metabolism</keyword>
<feature type="region of interest" description="Disordered" evidence="15">
    <location>
        <begin position="1"/>
        <end position="21"/>
    </location>
</feature>
<dbReference type="Gene3D" id="3.90.79.10">
    <property type="entry name" value="Nucleoside Triphosphate Pyrophosphohydrolase"/>
    <property type="match status" value="1"/>
</dbReference>
<dbReference type="GO" id="GO:0006695">
    <property type="term" value="P:cholesterol biosynthetic process"/>
    <property type="evidence" value="ECO:0007669"/>
    <property type="project" value="UniProtKB-KW"/>
</dbReference>